<dbReference type="AlphaFoldDB" id="A0A8J5C4J5"/>
<keyword evidence="11" id="KW-1185">Reference proteome</keyword>
<comment type="subcellular location">
    <subcellularLocation>
        <location evidence="1">Mitochondrion inner membrane</location>
    </subcellularLocation>
</comment>
<evidence type="ECO:0000313" key="10">
    <source>
        <dbReference type="EMBL" id="KAG6470923.1"/>
    </source>
</evidence>
<evidence type="ECO:0000256" key="6">
    <source>
        <dbReference type="ARBA" id="ARBA00023128"/>
    </source>
</evidence>
<sequence length="671" mass="73584">MAFAGRDLAEIYIAKKLCMEETKSSEEKRETVQAKKGKIWCFCEISSHQAICRIRPILSQQTSFYLSSRKQFSGAAKENSSQKPAPAENDSNSTSSISKLVFGSMAVGAVAMAAYKADLLGIQVMEERASHDATILNEAKTPKDLEQSVDQAIAPINSEPTMLEPEVDIVDKSDVPQSQEIEIKTEAIDVSVPGEEILHLKENEPEEVDSKEPSEKIVSVTNEQVSVTEKSPEDAKLDDILAQTEVSVEQTKVNGTSEETVGLENVQVSEEAGLMEVPPKMVELDYADAEKETPKPLSESYLLQDEQSIDISSEKVNNDAAGRSSTSKEDKRTSEDEKKIFDLIEVIHAAEKKQAESDASIFAEEKRILKEKYEKELKDARARELMYAEEAAILDKELSKVKAKAAAAIKSIEEKAENNLRGELQRKDEEFDMQLKKVTELAKAELAAAIAKEKSSQIEKIAEANLNINALCLAFYARSEEARQTHSIHKLALGTLALEDALSRGLPIQSEVVALLKSLEGIDKDSLLQVALSSLPEEILDNGANTQMQLNEKASERSYSYCFESLKGILRHFSLIPAGGGGILAHLVADIASSLKMKEQSGDGIESIISRVENLLVDGNFTEAADVLEEGVHGSEAKEVVAEWARHARNRAVAEQALSLLHSYALSVTFS</sequence>
<accession>A0A8J5C4J5</accession>
<feature type="region of interest" description="Disordered" evidence="9">
    <location>
        <begin position="284"/>
        <end position="335"/>
    </location>
</feature>
<evidence type="ECO:0000256" key="9">
    <source>
        <dbReference type="SAM" id="MobiDB-lite"/>
    </source>
</evidence>
<proteinExistence type="inferred from homology"/>
<keyword evidence="8" id="KW-0175">Coiled coil</keyword>
<feature type="compositionally biased region" description="Basic and acidic residues" evidence="9">
    <location>
        <begin position="326"/>
        <end position="335"/>
    </location>
</feature>
<dbReference type="PANTHER" id="PTHR15415">
    <property type="entry name" value="MITOFILIN"/>
    <property type="match status" value="1"/>
</dbReference>
<comment type="similarity">
    <text evidence="2">Belongs to the MICOS complex subunit Mic60 family.</text>
</comment>
<dbReference type="Proteomes" id="UP000734854">
    <property type="component" value="Unassembled WGS sequence"/>
</dbReference>
<dbReference type="InterPro" id="IPR019133">
    <property type="entry name" value="MIC60"/>
</dbReference>
<evidence type="ECO:0000256" key="2">
    <source>
        <dbReference type="ARBA" id="ARBA00010877"/>
    </source>
</evidence>
<reference evidence="10 11" key="1">
    <citation type="submission" date="2020-08" db="EMBL/GenBank/DDBJ databases">
        <title>Plant Genome Project.</title>
        <authorList>
            <person name="Zhang R.-G."/>
        </authorList>
    </citation>
    <scope>NUCLEOTIDE SEQUENCE [LARGE SCALE GENOMIC DNA]</scope>
    <source>
        <tissue evidence="10">Rhizome</tissue>
    </source>
</reference>
<gene>
    <name evidence="10" type="ORF">ZIOFF_072010</name>
</gene>
<keyword evidence="4" id="KW-0999">Mitochondrion inner membrane</keyword>
<keyword evidence="5" id="KW-1133">Transmembrane helix</keyword>
<keyword evidence="7" id="KW-0472">Membrane</keyword>
<dbReference type="PANTHER" id="PTHR15415:SF7">
    <property type="entry name" value="MICOS COMPLEX SUBUNIT MIC60"/>
    <property type="match status" value="1"/>
</dbReference>
<keyword evidence="6" id="KW-0496">Mitochondrion</keyword>
<keyword evidence="3" id="KW-0812">Transmembrane</keyword>
<dbReference type="GO" id="GO:0042407">
    <property type="term" value="P:cristae formation"/>
    <property type="evidence" value="ECO:0007669"/>
    <property type="project" value="TreeGrafter"/>
</dbReference>
<evidence type="ECO:0000256" key="7">
    <source>
        <dbReference type="ARBA" id="ARBA00023136"/>
    </source>
</evidence>
<evidence type="ECO:0000256" key="1">
    <source>
        <dbReference type="ARBA" id="ARBA00004273"/>
    </source>
</evidence>
<evidence type="ECO:0000256" key="8">
    <source>
        <dbReference type="SAM" id="Coils"/>
    </source>
</evidence>
<evidence type="ECO:0000256" key="3">
    <source>
        <dbReference type="ARBA" id="ARBA00022692"/>
    </source>
</evidence>
<evidence type="ECO:0000256" key="4">
    <source>
        <dbReference type="ARBA" id="ARBA00022792"/>
    </source>
</evidence>
<dbReference type="Pfam" id="PF09731">
    <property type="entry name" value="Mitofilin"/>
    <property type="match status" value="1"/>
</dbReference>
<dbReference type="EMBL" id="JACMSC010000021">
    <property type="protein sequence ID" value="KAG6470923.1"/>
    <property type="molecule type" value="Genomic_DNA"/>
</dbReference>
<evidence type="ECO:0000313" key="11">
    <source>
        <dbReference type="Proteomes" id="UP000734854"/>
    </source>
</evidence>
<name>A0A8J5C4J5_ZINOF</name>
<comment type="caution">
    <text evidence="10">The sequence shown here is derived from an EMBL/GenBank/DDBJ whole genome shotgun (WGS) entry which is preliminary data.</text>
</comment>
<protein>
    <submittedName>
        <fullName evidence="10">Uncharacterized protein</fullName>
    </submittedName>
</protein>
<evidence type="ECO:0000256" key="5">
    <source>
        <dbReference type="ARBA" id="ARBA00022989"/>
    </source>
</evidence>
<feature type="compositionally biased region" description="Polar residues" evidence="9">
    <location>
        <begin position="78"/>
        <end position="94"/>
    </location>
</feature>
<feature type="region of interest" description="Disordered" evidence="9">
    <location>
        <begin position="75"/>
        <end position="94"/>
    </location>
</feature>
<organism evidence="10 11">
    <name type="scientific">Zingiber officinale</name>
    <name type="common">Ginger</name>
    <name type="synonym">Amomum zingiber</name>
    <dbReference type="NCBI Taxonomy" id="94328"/>
    <lineage>
        <taxon>Eukaryota</taxon>
        <taxon>Viridiplantae</taxon>
        <taxon>Streptophyta</taxon>
        <taxon>Embryophyta</taxon>
        <taxon>Tracheophyta</taxon>
        <taxon>Spermatophyta</taxon>
        <taxon>Magnoliopsida</taxon>
        <taxon>Liliopsida</taxon>
        <taxon>Zingiberales</taxon>
        <taxon>Zingiberaceae</taxon>
        <taxon>Zingiber</taxon>
    </lineage>
</organism>
<dbReference type="GO" id="GO:0061617">
    <property type="term" value="C:MICOS complex"/>
    <property type="evidence" value="ECO:0007669"/>
    <property type="project" value="TreeGrafter"/>
</dbReference>
<feature type="coiled-coil region" evidence="8">
    <location>
        <begin position="363"/>
        <end position="390"/>
    </location>
</feature>